<dbReference type="EMBL" id="JANBPU010000074">
    <property type="protein sequence ID" value="KAJ1917341.1"/>
    <property type="molecule type" value="Genomic_DNA"/>
</dbReference>
<dbReference type="CDD" id="cd00084">
    <property type="entry name" value="HMG-box_SF"/>
    <property type="match status" value="1"/>
</dbReference>
<reference evidence="5" key="1">
    <citation type="submission" date="2022-07" db="EMBL/GenBank/DDBJ databases">
        <title>Phylogenomic reconstructions and comparative analyses of Kickxellomycotina fungi.</title>
        <authorList>
            <person name="Reynolds N.K."/>
            <person name="Stajich J.E."/>
            <person name="Barry K."/>
            <person name="Grigoriev I.V."/>
            <person name="Crous P."/>
            <person name="Smith M.E."/>
        </authorList>
    </citation>
    <scope>NUCLEOTIDE SEQUENCE</scope>
    <source>
        <strain evidence="5">NBRC 100468</strain>
    </source>
</reference>
<feature type="compositionally biased region" description="Polar residues" evidence="3">
    <location>
        <begin position="87"/>
        <end position="104"/>
    </location>
</feature>
<dbReference type="InterPro" id="IPR009071">
    <property type="entry name" value="HMG_box_dom"/>
</dbReference>
<evidence type="ECO:0000256" key="3">
    <source>
        <dbReference type="SAM" id="MobiDB-lite"/>
    </source>
</evidence>
<feature type="region of interest" description="Disordered" evidence="3">
    <location>
        <begin position="897"/>
        <end position="932"/>
    </location>
</feature>
<evidence type="ECO:0000256" key="2">
    <source>
        <dbReference type="PROSITE-ProRule" id="PRU00267"/>
    </source>
</evidence>
<feature type="compositionally biased region" description="Low complexity" evidence="3">
    <location>
        <begin position="175"/>
        <end position="203"/>
    </location>
</feature>
<feature type="compositionally biased region" description="Low complexity" evidence="3">
    <location>
        <begin position="698"/>
        <end position="712"/>
    </location>
</feature>
<accession>A0A9W7ZV99</accession>
<name>A0A9W7ZV99_9FUNG</name>
<evidence type="ECO:0000259" key="4">
    <source>
        <dbReference type="PROSITE" id="PS50118"/>
    </source>
</evidence>
<dbReference type="OrthoDB" id="1919336at2759"/>
<feature type="compositionally biased region" description="Basic residues" evidence="3">
    <location>
        <begin position="66"/>
        <end position="86"/>
    </location>
</feature>
<feature type="compositionally biased region" description="Basic residues" evidence="3">
    <location>
        <begin position="770"/>
        <end position="780"/>
    </location>
</feature>
<feature type="region of interest" description="Disordered" evidence="3">
    <location>
        <begin position="850"/>
        <end position="869"/>
    </location>
</feature>
<feature type="region of interest" description="Disordered" evidence="3">
    <location>
        <begin position="247"/>
        <end position="325"/>
    </location>
</feature>
<evidence type="ECO:0000313" key="5">
    <source>
        <dbReference type="EMBL" id="KAJ1917341.1"/>
    </source>
</evidence>
<dbReference type="SMART" id="SM00398">
    <property type="entry name" value="HMG"/>
    <property type="match status" value="2"/>
</dbReference>
<feature type="compositionally biased region" description="Basic residues" evidence="3">
    <location>
        <begin position="268"/>
        <end position="278"/>
    </location>
</feature>
<feature type="compositionally biased region" description="Polar residues" evidence="3">
    <location>
        <begin position="279"/>
        <end position="293"/>
    </location>
</feature>
<keyword evidence="2" id="KW-0539">Nucleus</keyword>
<feature type="compositionally biased region" description="Polar residues" evidence="3">
    <location>
        <begin position="300"/>
        <end position="322"/>
    </location>
</feature>
<feature type="compositionally biased region" description="Low complexity" evidence="3">
    <location>
        <begin position="109"/>
        <end position="125"/>
    </location>
</feature>
<dbReference type="Gene3D" id="1.10.30.10">
    <property type="entry name" value="High mobility group box domain"/>
    <property type="match status" value="2"/>
</dbReference>
<dbReference type="PANTHER" id="PTHR48112:SF22">
    <property type="entry name" value="MITOCHONDRIAL TRANSCRIPTION FACTOR A, ISOFORM B"/>
    <property type="match status" value="1"/>
</dbReference>
<dbReference type="AlphaFoldDB" id="A0A9W7ZV99"/>
<keyword evidence="1 2" id="KW-0238">DNA-binding</keyword>
<feature type="compositionally biased region" description="Basic residues" evidence="3">
    <location>
        <begin position="574"/>
        <end position="584"/>
    </location>
</feature>
<dbReference type="PANTHER" id="PTHR48112">
    <property type="entry name" value="HIGH MOBILITY GROUP PROTEIN DSP1"/>
    <property type="match status" value="1"/>
</dbReference>
<comment type="caution">
    <text evidence="5">The sequence shown here is derived from an EMBL/GenBank/DDBJ whole genome shotgun (WGS) entry which is preliminary data.</text>
</comment>
<proteinExistence type="predicted"/>
<dbReference type="Pfam" id="PF00505">
    <property type="entry name" value="HMG_box"/>
    <property type="match status" value="2"/>
</dbReference>
<dbReference type="Proteomes" id="UP001150538">
    <property type="component" value="Unassembled WGS sequence"/>
</dbReference>
<dbReference type="InterPro" id="IPR036910">
    <property type="entry name" value="HMG_box_dom_sf"/>
</dbReference>
<feature type="region of interest" description="Disordered" evidence="3">
    <location>
        <begin position="568"/>
        <end position="594"/>
    </location>
</feature>
<evidence type="ECO:0000256" key="1">
    <source>
        <dbReference type="ARBA" id="ARBA00023125"/>
    </source>
</evidence>
<dbReference type="GO" id="GO:0003677">
    <property type="term" value="F:DNA binding"/>
    <property type="evidence" value="ECO:0007669"/>
    <property type="project" value="UniProtKB-UniRule"/>
</dbReference>
<sequence length="958" mass="103153">MTSDFTSLLDDKSKVGVNGNSNNGSGGSTNQHQHHQHHQQVSSGLVSSHKLGVGEGGHSANSNQQYHHHSHSLSHSHNLPHSHSHARTLSLSHPQIQHQQSMLSSGMFATPSATPTSMSSHHPTPNGAEHAEMIERATMNLLANAIATPSTPGNAPPHHPHHQSGMTSVTHADLAQASQQLTTMQQQQQQQGHHQQQHQQTQHHQQHHHQPQQQSHHHHQSQSAQYLLAAAGVTNGLQSKSVHDPNILASMPLHTNPASTQADLNGAHGHHMGGHHNHTSSVSSVGTPSNIKNGNGVIASFSSAEHSNPDSPSAQHSDSGAGSTKPLFKRFRNSFIYFVNEQRKIRNPSENKIKNSDFIQSMKELWHSMSEEDKKPYIDMANKDKERYEADVKKYGRLPVRKKASKLSSPSASNHPLTSPTAAAHGSMTPITPNGFVDNSSVPVTPDWRHHQFGMNMMLGAGAHQQGALASPHHPHHQPHTPHQMRGGAAAGGYPPYMSQHQGLLHFNMQGGNGVVPPHHMAMAMLHQSPGVQHPQQTTPQHQNFHLNGMQSIVTSGSVPSALASPLHNPNGTLRKHIPGTKRKLTPDGKPMTKLPLGVKRFRNSFLYYANEHRKKMGEETKSFEGGDKNREFIRKMAAQWNQLTDEEKAPYVKMAEEDKERYYNELAKQEEKEPGQGPKIKRKKLTVSVPGKDGNDDANGNANNSNSANGGMPATAAIHNGSESASMGYSIFDPISAPPTLSRDPTRPPPTPSAYENGHRQQTQPQQQNHHHHHHHHHSLSGQVPGTSGLQTITEQAHEPSQQGSVAPTTMATVGLEMSASELMSAFTQGVPDQGLYIGGSSSGDVNSILTSSTISRPSMNNGHVTNGSMETDSVSGLTGMMSMSAAELSAMSSIAPTPATQPSPPVQTPGAGGAPNGSGSHELAKTSAENLDHFAKAIEQANAAMIGSVGQSNNQH</sequence>
<feature type="domain" description="HMG box" evidence="4">
    <location>
        <begin position="599"/>
        <end position="671"/>
    </location>
</feature>
<feature type="domain" description="HMG box" evidence="4">
    <location>
        <begin position="328"/>
        <end position="396"/>
    </location>
</feature>
<dbReference type="PROSITE" id="PS50118">
    <property type="entry name" value="HMG_BOX_2"/>
    <property type="match status" value="2"/>
</dbReference>
<feature type="region of interest" description="Disordered" evidence="3">
    <location>
        <begin position="147"/>
        <end position="224"/>
    </location>
</feature>
<feature type="region of interest" description="Disordered" evidence="3">
    <location>
        <begin position="467"/>
        <end position="488"/>
    </location>
</feature>
<feature type="region of interest" description="Disordered" evidence="3">
    <location>
        <begin position="401"/>
        <end position="428"/>
    </location>
</feature>
<gene>
    <name evidence="5" type="ORF">H4219_003252</name>
</gene>
<dbReference type="InterPro" id="IPR050342">
    <property type="entry name" value="HMGB"/>
</dbReference>
<feature type="DNA-binding region" description="HMG box" evidence="2">
    <location>
        <begin position="599"/>
        <end position="671"/>
    </location>
</feature>
<evidence type="ECO:0000313" key="6">
    <source>
        <dbReference type="Proteomes" id="UP001150538"/>
    </source>
</evidence>
<feature type="compositionally biased region" description="Basic residues" evidence="3">
    <location>
        <begin position="204"/>
        <end position="220"/>
    </location>
</feature>
<protein>
    <recommendedName>
        <fullName evidence="4">HMG box domain-containing protein</fullName>
    </recommendedName>
</protein>
<feature type="region of interest" description="Disordered" evidence="3">
    <location>
        <begin position="1"/>
        <end position="127"/>
    </location>
</feature>
<organism evidence="5 6">
    <name type="scientific">Mycoemilia scoparia</name>
    <dbReference type="NCBI Taxonomy" id="417184"/>
    <lineage>
        <taxon>Eukaryota</taxon>
        <taxon>Fungi</taxon>
        <taxon>Fungi incertae sedis</taxon>
        <taxon>Zoopagomycota</taxon>
        <taxon>Kickxellomycotina</taxon>
        <taxon>Kickxellomycetes</taxon>
        <taxon>Kickxellales</taxon>
        <taxon>Kickxellaceae</taxon>
        <taxon>Mycoemilia</taxon>
    </lineage>
</organism>
<dbReference type="SUPFAM" id="SSF47095">
    <property type="entry name" value="HMG-box"/>
    <property type="match status" value="2"/>
</dbReference>
<dbReference type="GO" id="GO:0005634">
    <property type="term" value="C:nucleus"/>
    <property type="evidence" value="ECO:0007669"/>
    <property type="project" value="UniProtKB-UniRule"/>
</dbReference>
<feature type="region of interest" description="Disordered" evidence="3">
    <location>
        <begin position="668"/>
        <end position="789"/>
    </location>
</feature>
<feature type="DNA-binding region" description="HMG box" evidence="2">
    <location>
        <begin position="328"/>
        <end position="396"/>
    </location>
</feature>
<keyword evidence="6" id="KW-1185">Reference proteome</keyword>